<dbReference type="Gene3D" id="1.10.10.10">
    <property type="entry name" value="Winged helix-like DNA-binding domain superfamily/Winged helix DNA-binding domain"/>
    <property type="match status" value="2"/>
</dbReference>
<evidence type="ECO:0000256" key="5">
    <source>
        <dbReference type="HAMAP-Rule" id="MF_01114"/>
    </source>
</evidence>
<evidence type="ECO:0000259" key="7">
    <source>
        <dbReference type="Pfam" id="PF21981"/>
    </source>
</evidence>
<gene>
    <name evidence="5" type="primary">recX</name>
    <name evidence="9" type="ORF">GBA65_10710</name>
</gene>
<dbReference type="InterPro" id="IPR053924">
    <property type="entry name" value="RecX_HTH_2nd"/>
</dbReference>
<accession>A0A6G8PXR0</accession>
<evidence type="ECO:0000259" key="6">
    <source>
        <dbReference type="Pfam" id="PF02631"/>
    </source>
</evidence>
<dbReference type="Pfam" id="PF21981">
    <property type="entry name" value="RecX_HTH3"/>
    <property type="match status" value="1"/>
</dbReference>
<comment type="similarity">
    <text evidence="2 5">Belongs to the RecX family.</text>
</comment>
<dbReference type="HAMAP" id="MF_01114">
    <property type="entry name" value="RecX"/>
    <property type="match status" value="1"/>
</dbReference>
<name>A0A6G8PXR0_9ACTN</name>
<evidence type="ECO:0000256" key="3">
    <source>
        <dbReference type="ARBA" id="ARBA00018111"/>
    </source>
</evidence>
<evidence type="ECO:0000313" key="10">
    <source>
        <dbReference type="Proteomes" id="UP000502706"/>
    </source>
</evidence>
<dbReference type="InterPro" id="IPR053925">
    <property type="entry name" value="RecX_HTH_3rd"/>
</dbReference>
<feature type="domain" description="RecX first three-helical" evidence="8">
    <location>
        <begin position="59"/>
        <end position="98"/>
    </location>
</feature>
<dbReference type="InterPro" id="IPR003783">
    <property type="entry name" value="Regulatory_RecX"/>
</dbReference>
<comment type="subcellular location">
    <subcellularLocation>
        <location evidence="1 5">Cytoplasm</location>
    </subcellularLocation>
</comment>
<dbReference type="AlphaFoldDB" id="A0A6G8PXR0"/>
<keyword evidence="4 5" id="KW-0963">Cytoplasm</keyword>
<protein>
    <recommendedName>
        <fullName evidence="3 5">Regulatory protein RecX</fullName>
    </recommendedName>
</protein>
<dbReference type="InterPro" id="IPR053926">
    <property type="entry name" value="RecX_HTH_1st"/>
</dbReference>
<dbReference type="EMBL" id="CP045121">
    <property type="protein sequence ID" value="QIN78917.1"/>
    <property type="molecule type" value="Genomic_DNA"/>
</dbReference>
<dbReference type="PANTHER" id="PTHR33602:SF1">
    <property type="entry name" value="REGULATORY PROTEIN RECX FAMILY PROTEIN"/>
    <property type="match status" value="1"/>
</dbReference>
<dbReference type="PANTHER" id="PTHR33602">
    <property type="entry name" value="REGULATORY PROTEIN RECX FAMILY PROTEIN"/>
    <property type="match status" value="1"/>
</dbReference>
<keyword evidence="10" id="KW-1185">Reference proteome</keyword>
<proteinExistence type="inferred from homology"/>
<evidence type="ECO:0000313" key="9">
    <source>
        <dbReference type="EMBL" id="QIN78917.1"/>
    </source>
</evidence>
<dbReference type="Proteomes" id="UP000502706">
    <property type="component" value="Chromosome"/>
</dbReference>
<evidence type="ECO:0000256" key="1">
    <source>
        <dbReference type="ARBA" id="ARBA00004496"/>
    </source>
</evidence>
<dbReference type="KEGG" id="rmar:GBA65_10710"/>
<dbReference type="Pfam" id="PF02631">
    <property type="entry name" value="RecX_HTH2"/>
    <property type="match status" value="1"/>
</dbReference>
<dbReference type="GO" id="GO:0006282">
    <property type="term" value="P:regulation of DNA repair"/>
    <property type="evidence" value="ECO:0007669"/>
    <property type="project" value="UniProtKB-UniRule"/>
</dbReference>
<comment type="function">
    <text evidence="5">Modulates RecA activity.</text>
</comment>
<sequence>MPTVTGLVERRGRAKVFVDGEFWAVLDAAVAFDLGLAEGVELSDEGLREARVAGERPLAMTRALNVLGYRARAEGELRTRLERAGYADATVGAVLERLRELGYLDDGEFARNAAHEKSRKYGPRRILVDLKKSGVDEEVAREAVEEEFSGDDEIEAASAAAQRRYNTGERSDALARRVYGFLARRGYSAGVCAEVARRYREGGDGE</sequence>
<reference evidence="9 10" key="1">
    <citation type="submission" date="2019-10" db="EMBL/GenBank/DDBJ databases">
        <title>Rubrobacter sp nov SCSIO 52915 isolated from a deep-sea sediment in the South China Sea.</title>
        <authorList>
            <person name="Chen R.W."/>
        </authorList>
    </citation>
    <scope>NUCLEOTIDE SEQUENCE [LARGE SCALE GENOMIC DNA]</scope>
    <source>
        <strain evidence="9 10">SCSIO 52915</strain>
    </source>
</reference>
<organism evidence="9 10">
    <name type="scientific">Rubrobacter marinus</name>
    <dbReference type="NCBI Taxonomy" id="2653852"/>
    <lineage>
        <taxon>Bacteria</taxon>
        <taxon>Bacillati</taxon>
        <taxon>Actinomycetota</taxon>
        <taxon>Rubrobacteria</taxon>
        <taxon>Rubrobacterales</taxon>
        <taxon>Rubrobacteraceae</taxon>
        <taxon>Rubrobacter</taxon>
    </lineage>
</organism>
<evidence type="ECO:0000256" key="4">
    <source>
        <dbReference type="ARBA" id="ARBA00022490"/>
    </source>
</evidence>
<dbReference type="GO" id="GO:0005737">
    <property type="term" value="C:cytoplasm"/>
    <property type="evidence" value="ECO:0007669"/>
    <property type="project" value="UniProtKB-SubCell"/>
</dbReference>
<dbReference type="Pfam" id="PF21982">
    <property type="entry name" value="RecX_HTH1"/>
    <property type="match status" value="1"/>
</dbReference>
<evidence type="ECO:0000256" key="2">
    <source>
        <dbReference type="ARBA" id="ARBA00009695"/>
    </source>
</evidence>
<feature type="domain" description="RecX third three-helical" evidence="7">
    <location>
        <begin position="151"/>
        <end position="195"/>
    </location>
</feature>
<feature type="domain" description="RecX second three-helical" evidence="6">
    <location>
        <begin position="105"/>
        <end position="143"/>
    </location>
</feature>
<dbReference type="InterPro" id="IPR036388">
    <property type="entry name" value="WH-like_DNA-bd_sf"/>
</dbReference>
<evidence type="ECO:0000259" key="8">
    <source>
        <dbReference type="Pfam" id="PF21982"/>
    </source>
</evidence>